<proteinExistence type="predicted"/>
<evidence type="ECO:0000256" key="1">
    <source>
        <dbReference type="SAM" id="Phobius"/>
    </source>
</evidence>
<feature type="transmembrane region" description="Helical" evidence="1">
    <location>
        <begin position="12"/>
        <end position="32"/>
    </location>
</feature>
<reference evidence="2 3" key="1">
    <citation type="journal article" date="2021" name="Elife">
        <title>Chloroplast acquisition without the gene transfer in kleptoplastic sea slugs, Plakobranchus ocellatus.</title>
        <authorList>
            <person name="Maeda T."/>
            <person name="Takahashi S."/>
            <person name="Yoshida T."/>
            <person name="Shimamura S."/>
            <person name="Takaki Y."/>
            <person name="Nagai Y."/>
            <person name="Toyoda A."/>
            <person name="Suzuki Y."/>
            <person name="Arimoto A."/>
            <person name="Ishii H."/>
            <person name="Satoh N."/>
            <person name="Nishiyama T."/>
            <person name="Hasebe M."/>
            <person name="Maruyama T."/>
            <person name="Minagawa J."/>
            <person name="Obokata J."/>
            <person name="Shigenobu S."/>
        </authorList>
    </citation>
    <scope>NUCLEOTIDE SEQUENCE [LARGE SCALE GENOMIC DNA]</scope>
</reference>
<keyword evidence="1" id="KW-0812">Transmembrane</keyword>
<dbReference type="EMBL" id="BLXT01006765">
    <property type="protein sequence ID" value="GFO33148.1"/>
    <property type="molecule type" value="Genomic_DNA"/>
</dbReference>
<organism evidence="2 3">
    <name type="scientific">Plakobranchus ocellatus</name>
    <dbReference type="NCBI Taxonomy" id="259542"/>
    <lineage>
        <taxon>Eukaryota</taxon>
        <taxon>Metazoa</taxon>
        <taxon>Spiralia</taxon>
        <taxon>Lophotrochozoa</taxon>
        <taxon>Mollusca</taxon>
        <taxon>Gastropoda</taxon>
        <taxon>Heterobranchia</taxon>
        <taxon>Euthyneura</taxon>
        <taxon>Panpulmonata</taxon>
        <taxon>Sacoglossa</taxon>
        <taxon>Placobranchoidea</taxon>
        <taxon>Plakobranchidae</taxon>
        <taxon>Plakobranchus</taxon>
    </lineage>
</organism>
<gene>
    <name evidence="2" type="ORF">PoB_005965300</name>
</gene>
<sequence length="309" mass="34636">MGHLMNQYPSDYIAMVIMTLSLLLCPGTGLLLNDSSRMPVRSNGSDTFVLASKSLATQTHSKPLEKYPPSNVNITSLEVQDLCSTREKLRTSIVIRNLSILMTNEDESMNQSRTTSDMVQGHVFPTDEQGFGFDNGNWIQERQLTNLLVTNCSIDSLSVVSEIRLPNKISGASTEKLNETFRPNKRTCSNVAKYSPMLSPGKFFIPPYSRTKINFTVKVKGNDEYETGYDNSEISASKQEHRVNKISTKNDTDYDKCEISKSIQKHNLNNNSTGNETNYDNSAISASMQKQSLNNNVIENETDYNNIEI</sequence>
<dbReference type="Proteomes" id="UP000735302">
    <property type="component" value="Unassembled WGS sequence"/>
</dbReference>
<keyword evidence="1" id="KW-1133">Transmembrane helix</keyword>
<comment type="caution">
    <text evidence="2">The sequence shown here is derived from an EMBL/GenBank/DDBJ whole genome shotgun (WGS) entry which is preliminary data.</text>
</comment>
<evidence type="ECO:0000313" key="2">
    <source>
        <dbReference type="EMBL" id="GFO33148.1"/>
    </source>
</evidence>
<evidence type="ECO:0000313" key="3">
    <source>
        <dbReference type="Proteomes" id="UP000735302"/>
    </source>
</evidence>
<keyword evidence="1" id="KW-0472">Membrane</keyword>
<dbReference type="AlphaFoldDB" id="A0AAV4CNA2"/>
<protein>
    <submittedName>
        <fullName evidence="2">Uncharacterized protein</fullName>
    </submittedName>
</protein>
<keyword evidence="3" id="KW-1185">Reference proteome</keyword>
<name>A0AAV4CNA2_9GAST</name>
<accession>A0AAV4CNA2</accession>